<keyword evidence="1" id="KW-1133">Transmembrane helix</keyword>
<comment type="caution">
    <text evidence="2">The sequence shown here is derived from an EMBL/GenBank/DDBJ whole genome shotgun (WGS) entry which is preliminary data.</text>
</comment>
<feature type="transmembrane region" description="Helical" evidence="1">
    <location>
        <begin position="54"/>
        <end position="72"/>
    </location>
</feature>
<keyword evidence="3" id="KW-1185">Reference proteome</keyword>
<name>A0A250VQ82_STROL</name>
<dbReference type="STRING" id="1963.AQJ27_42385"/>
<sequence>MTHTAPVSKASGARHGAVTGRTAGTAGIAGSTWAARTHRAPAVFDERTHAVAKWAVPVVGGLLYGYWAAANARDAGLRDGGSITGWNVLFGFVCAILFAAAYIGVRMLAPVLRRELHALVWTAFAGIAFGFLYSLTGASVLRSTFMALGVSVFVLAGSFYHYYTHEDAAGHPVN</sequence>
<evidence type="ECO:0000256" key="1">
    <source>
        <dbReference type="SAM" id="Phobius"/>
    </source>
</evidence>
<dbReference type="Proteomes" id="UP000217446">
    <property type="component" value="Unassembled WGS sequence"/>
</dbReference>
<evidence type="ECO:0000313" key="2">
    <source>
        <dbReference type="EMBL" id="GAX56305.1"/>
    </source>
</evidence>
<dbReference type="AlphaFoldDB" id="A0A250VQ82"/>
<evidence type="ECO:0000313" key="3">
    <source>
        <dbReference type="Proteomes" id="UP000217446"/>
    </source>
</evidence>
<feature type="transmembrane region" description="Helical" evidence="1">
    <location>
        <begin position="145"/>
        <end position="163"/>
    </location>
</feature>
<dbReference type="EMBL" id="BDQI01000025">
    <property type="protein sequence ID" value="GAX56305.1"/>
    <property type="molecule type" value="Genomic_DNA"/>
</dbReference>
<accession>A0A250VQ82</accession>
<proteinExistence type="predicted"/>
<feature type="transmembrane region" description="Helical" evidence="1">
    <location>
        <begin position="116"/>
        <end position="133"/>
    </location>
</feature>
<reference evidence="3" key="1">
    <citation type="submission" date="2017-05" db="EMBL/GenBank/DDBJ databases">
        <title>Streptomyces olivochromogenes NBRC 3561 whole genome shotgun sequence.</title>
        <authorList>
            <person name="Dohra H."/>
            <person name="Kodani S."/>
        </authorList>
    </citation>
    <scope>NUCLEOTIDE SEQUENCE [LARGE SCALE GENOMIC DNA]</scope>
    <source>
        <strain evidence="3">NBRC 3561</strain>
    </source>
</reference>
<feature type="transmembrane region" description="Helical" evidence="1">
    <location>
        <begin position="84"/>
        <end position="104"/>
    </location>
</feature>
<keyword evidence="1" id="KW-0472">Membrane</keyword>
<keyword evidence="1" id="KW-0812">Transmembrane</keyword>
<protein>
    <submittedName>
        <fullName evidence="2">Uncharacterized protein</fullName>
    </submittedName>
</protein>
<gene>
    <name evidence="2" type="ORF">SO3561_07872</name>
</gene>
<organism evidence="2 3">
    <name type="scientific">Streptomyces olivochromogenes</name>
    <dbReference type="NCBI Taxonomy" id="1963"/>
    <lineage>
        <taxon>Bacteria</taxon>
        <taxon>Bacillati</taxon>
        <taxon>Actinomycetota</taxon>
        <taxon>Actinomycetes</taxon>
        <taxon>Kitasatosporales</taxon>
        <taxon>Streptomycetaceae</taxon>
        <taxon>Streptomyces</taxon>
    </lineage>
</organism>